<comment type="caution">
    <text evidence="3">The sequence shown here is derived from an EMBL/GenBank/DDBJ whole genome shotgun (WGS) entry which is preliminary data.</text>
</comment>
<dbReference type="Proteomes" id="UP001139263">
    <property type="component" value="Unassembled WGS sequence"/>
</dbReference>
<dbReference type="Pfam" id="PF02452">
    <property type="entry name" value="PemK_toxin"/>
    <property type="match status" value="1"/>
</dbReference>
<name>A0A9X2AG47_9BACL</name>
<dbReference type="GO" id="GO:0003677">
    <property type="term" value="F:DNA binding"/>
    <property type="evidence" value="ECO:0007669"/>
    <property type="project" value="InterPro"/>
</dbReference>
<dbReference type="EMBL" id="JALBUF010000025">
    <property type="protein sequence ID" value="MCI0184766.1"/>
    <property type="molecule type" value="Genomic_DNA"/>
</dbReference>
<evidence type="ECO:0000313" key="3">
    <source>
        <dbReference type="EMBL" id="MCI0184766.1"/>
    </source>
</evidence>
<evidence type="ECO:0000256" key="2">
    <source>
        <dbReference type="ARBA" id="ARBA00022649"/>
    </source>
</evidence>
<sequence>MAVEYRDRPNIKKARPVVVVSNERATDIDVIAVSVSSQLKRSEYDVSINYWKECGLSRPSIARTSKLISVSIEQLQTYLGELDASDLKRIIEKCRDVF</sequence>
<dbReference type="InterPro" id="IPR011067">
    <property type="entry name" value="Plasmid_toxin/cell-grow_inhib"/>
</dbReference>
<evidence type="ECO:0000256" key="1">
    <source>
        <dbReference type="ARBA" id="ARBA00007521"/>
    </source>
</evidence>
<dbReference type="SUPFAM" id="SSF50118">
    <property type="entry name" value="Cell growth inhibitor/plasmid maintenance toxic component"/>
    <property type="match status" value="1"/>
</dbReference>
<keyword evidence="4" id="KW-1185">Reference proteome</keyword>
<evidence type="ECO:0008006" key="5">
    <source>
        <dbReference type="Google" id="ProtNLM"/>
    </source>
</evidence>
<dbReference type="AlphaFoldDB" id="A0A9X2AG47"/>
<dbReference type="Gene3D" id="2.30.30.110">
    <property type="match status" value="1"/>
</dbReference>
<organism evidence="3 4">
    <name type="scientific">Sulfoacidibacillus ferrooxidans</name>
    <dbReference type="NCBI Taxonomy" id="2005001"/>
    <lineage>
        <taxon>Bacteria</taxon>
        <taxon>Bacillati</taxon>
        <taxon>Bacillota</taxon>
        <taxon>Bacilli</taxon>
        <taxon>Bacillales</taxon>
        <taxon>Alicyclobacillaceae</taxon>
        <taxon>Sulfoacidibacillus</taxon>
    </lineage>
</organism>
<keyword evidence="2" id="KW-1277">Toxin-antitoxin system</keyword>
<reference evidence="3" key="1">
    <citation type="submission" date="2022-03" db="EMBL/GenBank/DDBJ databases">
        <title>Draft Genome Sequence of Firmicute Strain S0AB, a Heterotrophic Iron/Sulfur-Oxidizing Extreme Acidophile.</title>
        <authorList>
            <person name="Vergara E."/>
            <person name="Pakostova E."/>
            <person name="Johnson D.B."/>
            <person name="Holmes D.S."/>
        </authorList>
    </citation>
    <scope>NUCLEOTIDE SEQUENCE</scope>
    <source>
        <strain evidence="3">S0AB</strain>
    </source>
</reference>
<comment type="similarity">
    <text evidence="1">Belongs to the PemK/MazF family.</text>
</comment>
<evidence type="ECO:0000313" key="4">
    <source>
        <dbReference type="Proteomes" id="UP001139263"/>
    </source>
</evidence>
<accession>A0A9X2AG47</accession>
<protein>
    <recommendedName>
        <fullName evidence="5">Type II toxin-antitoxin system PemK/MazF family toxin</fullName>
    </recommendedName>
</protein>
<proteinExistence type="inferred from homology"/>
<dbReference type="InterPro" id="IPR003477">
    <property type="entry name" value="PemK-like"/>
</dbReference>
<gene>
    <name evidence="3" type="ORF">MM817_03063</name>
</gene>